<dbReference type="KEGG" id="noy:EXE57_19500"/>
<dbReference type="PROSITE" id="PS51782">
    <property type="entry name" value="LYSM"/>
    <property type="match status" value="1"/>
</dbReference>
<dbReference type="InterPro" id="IPR023346">
    <property type="entry name" value="Lysozyme-like_dom_sf"/>
</dbReference>
<keyword evidence="5" id="KW-1185">Reference proteome</keyword>
<dbReference type="Pfam" id="PF01476">
    <property type="entry name" value="LysM"/>
    <property type="match status" value="1"/>
</dbReference>
<dbReference type="Gene3D" id="3.10.350.10">
    <property type="entry name" value="LysM domain"/>
    <property type="match status" value="1"/>
</dbReference>
<organism evidence="4 5">
    <name type="scientific">Nocardioides euryhalodurans</name>
    <dbReference type="NCBI Taxonomy" id="2518370"/>
    <lineage>
        <taxon>Bacteria</taxon>
        <taxon>Bacillati</taxon>
        <taxon>Actinomycetota</taxon>
        <taxon>Actinomycetes</taxon>
        <taxon>Propionibacteriales</taxon>
        <taxon>Nocardioidaceae</taxon>
        <taxon>Nocardioides</taxon>
    </lineage>
</organism>
<gene>
    <name evidence="4" type="ORF">EXE57_19500</name>
</gene>
<dbReference type="OrthoDB" id="5244690at2"/>
<feature type="region of interest" description="Disordered" evidence="1">
    <location>
        <begin position="85"/>
        <end position="122"/>
    </location>
</feature>
<feature type="signal peptide" evidence="2">
    <location>
        <begin position="1"/>
        <end position="25"/>
    </location>
</feature>
<dbReference type="SUPFAM" id="SSF54106">
    <property type="entry name" value="LysM domain"/>
    <property type="match status" value="1"/>
</dbReference>
<evidence type="ECO:0000256" key="2">
    <source>
        <dbReference type="SAM" id="SignalP"/>
    </source>
</evidence>
<dbReference type="AlphaFoldDB" id="A0A4P7GQB7"/>
<dbReference type="RefSeq" id="WP_135080426.1">
    <property type="nucleotide sequence ID" value="NZ_CP038267.1"/>
</dbReference>
<evidence type="ECO:0000313" key="5">
    <source>
        <dbReference type="Proteomes" id="UP000294894"/>
    </source>
</evidence>
<reference evidence="4 5" key="1">
    <citation type="submission" date="2019-03" db="EMBL/GenBank/DDBJ databases">
        <title>Three New Species of Nocardioides, Nocardioides euryhalodurans sp. nov., Nocardioides seonyuensis sp. nov. and Nocardioides eburneoflavus sp. nov., Iolated from Soil.</title>
        <authorList>
            <person name="Roh S.G."/>
            <person name="Lee C."/>
            <person name="Kim M.-K."/>
            <person name="Kim S.B."/>
        </authorList>
    </citation>
    <scope>NUCLEOTIDE SEQUENCE [LARGE SCALE GENOMIC DNA]</scope>
    <source>
        <strain evidence="4 5">MMS17-SY117</strain>
    </source>
</reference>
<dbReference type="CDD" id="cd00254">
    <property type="entry name" value="LT-like"/>
    <property type="match status" value="1"/>
</dbReference>
<evidence type="ECO:0000313" key="4">
    <source>
        <dbReference type="EMBL" id="QBR94229.1"/>
    </source>
</evidence>
<evidence type="ECO:0000259" key="3">
    <source>
        <dbReference type="PROSITE" id="PS51782"/>
    </source>
</evidence>
<feature type="compositionally biased region" description="Gly residues" evidence="1">
    <location>
        <begin position="93"/>
        <end position="102"/>
    </location>
</feature>
<dbReference type="Pfam" id="PF01464">
    <property type="entry name" value="SLT"/>
    <property type="match status" value="1"/>
</dbReference>
<dbReference type="EMBL" id="CP038267">
    <property type="protein sequence ID" value="QBR94229.1"/>
    <property type="molecule type" value="Genomic_DNA"/>
</dbReference>
<dbReference type="Gene3D" id="1.10.530.10">
    <property type="match status" value="1"/>
</dbReference>
<protein>
    <submittedName>
        <fullName evidence="4">LysM peptidoglycan-binding domain-containing protein</fullName>
    </submittedName>
</protein>
<accession>A0A4P7GQB7</accession>
<dbReference type="SMART" id="SM00257">
    <property type="entry name" value="LysM"/>
    <property type="match status" value="1"/>
</dbReference>
<dbReference type="PANTHER" id="PTHR37423:SF2">
    <property type="entry name" value="MEMBRANE-BOUND LYTIC MUREIN TRANSGLYCOSYLASE C"/>
    <property type="match status" value="1"/>
</dbReference>
<feature type="chain" id="PRO_5020402839" evidence="2">
    <location>
        <begin position="26"/>
        <end position="252"/>
    </location>
</feature>
<dbReference type="Proteomes" id="UP000294894">
    <property type="component" value="Chromosome"/>
</dbReference>
<dbReference type="PANTHER" id="PTHR37423">
    <property type="entry name" value="SOLUBLE LYTIC MUREIN TRANSGLYCOSYLASE-RELATED"/>
    <property type="match status" value="1"/>
</dbReference>
<dbReference type="SUPFAM" id="SSF53955">
    <property type="entry name" value="Lysozyme-like"/>
    <property type="match status" value="1"/>
</dbReference>
<dbReference type="InterPro" id="IPR008258">
    <property type="entry name" value="Transglycosylase_SLT_dom_1"/>
</dbReference>
<dbReference type="CDD" id="cd00118">
    <property type="entry name" value="LysM"/>
    <property type="match status" value="1"/>
</dbReference>
<sequence>MRIPATAVLAAAVISTGVVATPAHADHGTLPPGRSVKHYTVQPGDTATGLAVRFHAWTAELVSHNHLGSSASLQAGQRIEIPVVRSAVRDGNGDGNRGGTAGGRTSAESRDQPATTPSRERVRSKVATVARRRGVDPQLALAVSWQESGWQMQHVSSAGAIGAMQVLPSTARWMEWYVDHDLRPRRLHGNAVTGVTLLGVLADNTRNRRRQVAAYYQGLGAVQEHGLYDESRPYVDNVLAIKRRLEQGKPPA</sequence>
<feature type="domain" description="LysM" evidence="3">
    <location>
        <begin position="37"/>
        <end position="81"/>
    </location>
</feature>
<dbReference type="InterPro" id="IPR018392">
    <property type="entry name" value="LysM"/>
</dbReference>
<dbReference type="InterPro" id="IPR036779">
    <property type="entry name" value="LysM_dom_sf"/>
</dbReference>
<name>A0A4P7GQB7_9ACTN</name>
<keyword evidence="2" id="KW-0732">Signal</keyword>
<proteinExistence type="predicted"/>
<evidence type="ECO:0000256" key="1">
    <source>
        <dbReference type="SAM" id="MobiDB-lite"/>
    </source>
</evidence>